<gene>
    <name evidence="2" type="ORF">PJIAN_1710</name>
</gene>
<dbReference type="AlphaFoldDB" id="A0A170YW48"/>
<comment type="caution">
    <text evidence="2">The sequence shown here is derived from an EMBL/GenBank/DDBJ whole genome shotgun (WGS) entry which is preliminary data.</text>
</comment>
<evidence type="ECO:0000256" key="1">
    <source>
        <dbReference type="SAM" id="SignalP"/>
    </source>
</evidence>
<dbReference type="Proteomes" id="UP000076586">
    <property type="component" value="Unassembled WGS sequence"/>
</dbReference>
<keyword evidence="3" id="KW-1185">Reference proteome</keyword>
<reference evidence="3" key="1">
    <citation type="submission" date="2016-04" db="EMBL/GenBank/DDBJ databases">
        <title>Draft genome sequence of Paludibacter jiangxiensis strain NM7.</title>
        <authorList>
            <person name="Qiu Y."/>
            <person name="Matsuura N."/>
            <person name="Ohashi A."/>
            <person name="Tourlousse M.D."/>
            <person name="Sekiguchi Y."/>
        </authorList>
    </citation>
    <scope>NUCLEOTIDE SEQUENCE [LARGE SCALE GENOMIC DNA]</scope>
    <source>
        <strain evidence="3">NM7</strain>
    </source>
</reference>
<accession>A0A170YW48</accession>
<name>A0A170YW48_9BACT</name>
<feature type="chain" id="PRO_5007904920" description="Lipoprotein" evidence="1">
    <location>
        <begin position="24"/>
        <end position="160"/>
    </location>
</feature>
<dbReference type="PROSITE" id="PS51257">
    <property type="entry name" value="PROKAR_LIPOPROTEIN"/>
    <property type="match status" value="1"/>
</dbReference>
<evidence type="ECO:0000313" key="3">
    <source>
        <dbReference type="Proteomes" id="UP000076586"/>
    </source>
</evidence>
<protein>
    <recommendedName>
        <fullName evidence="4">Lipoprotein</fullName>
    </recommendedName>
</protein>
<feature type="signal peptide" evidence="1">
    <location>
        <begin position="1"/>
        <end position="23"/>
    </location>
</feature>
<organism evidence="2 3">
    <name type="scientific">Paludibacter jiangxiensis</name>
    <dbReference type="NCBI Taxonomy" id="681398"/>
    <lineage>
        <taxon>Bacteria</taxon>
        <taxon>Pseudomonadati</taxon>
        <taxon>Bacteroidota</taxon>
        <taxon>Bacteroidia</taxon>
        <taxon>Bacteroidales</taxon>
        <taxon>Paludibacteraceae</taxon>
        <taxon>Paludibacter</taxon>
    </lineage>
</organism>
<sequence length="160" mass="16899">MKKLIFLFSLLGVFLFSSCKIGAGDSEYSPQISVAATSLNGVNLTATSTLDTLHVGDVLNFCVIAQGLSNPLVSVQVTNDTTYSAISFPDLASISSGILSNSKTDISKGYLYLSDLNIGTITFNVLYVAKKPTKTSGVTFSVVSTSQYTTAPLQLVIPVK</sequence>
<evidence type="ECO:0000313" key="2">
    <source>
        <dbReference type="EMBL" id="GAT62120.1"/>
    </source>
</evidence>
<keyword evidence="1" id="KW-0732">Signal</keyword>
<reference evidence="3" key="2">
    <citation type="journal article" date="2017" name="Genome Announc.">
        <title>Draft genome sequence of Paludibacter jiangxiensis NM7(T), a propionate-producing fermentative bacterium.</title>
        <authorList>
            <person name="Qiu Y.-L."/>
            <person name="Tourlousse D.M."/>
            <person name="Matsuura N."/>
            <person name="Ohashi A."/>
            <person name="Sekiguchi Y."/>
        </authorList>
    </citation>
    <scope>NUCLEOTIDE SEQUENCE [LARGE SCALE GENOMIC DNA]</scope>
    <source>
        <strain evidence="3">NM7</strain>
    </source>
</reference>
<proteinExistence type="predicted"/>
<dbReference type="RefSeq" id="WP_068702050.1">
    <property type="nucleotide sequence ID" value="NZ_BDCR01000001.1"/>
</dbReference>
<evidence type="ECO:0008006" key="4">
    <source>
        <dbReference type="Google" id="ProtNLM"/>
    </source>
</evidence>
<dbReference type="EMBL" id="BDCR01000001">
    <property type="protein sequence ID" value="GAT62120.1"/>
    <property type="molecule type" value="Genomic_DNA"/>
</dbReference>